<sequence>MTPPLAPKRLYSEASRVRREPLPSGIPTVSGSLAVINQDGTSTLGYLTQSADGSWKAADTSSVVVTFRNPVVYPGSRVELNVGSLHLNLGAWVGGNGAAPHIGLEDTSKKVDFALSALTTPQDIPPIKDVDRSNVARKWWAESTIFWVDDATGVIRATWRNENYSSYDLDFMMGPDNVVFAVPDAALYLATTGLANVTPVTLVVVPAHAQPQWEK</sequence>
<evidence type="ECO:0000313" key="2">
    <source>
        <dbReference type="Proteomes" id="UP000521943"/>
    </source>
</evidence>
<comment type="caution">
    <text evidence="1">The sequence shown here is derived from an EMBL/GenBank/DDBJ whole genome shotgun (WGS) entry which is preliminary data.</text>
</comment>
<keyword evidence="2" id="KW-1185">Reference proteome</keyword>
<dbReference type="Proteomes" id="UP000521943">
    <property type="component" value="Unassembled WGS sequence"/>
</dbReference>
<proteinExistence type="predicted"/>
<organism evidence="1 2">
    <name type="scientific">Ephemerocybe angulata</name>
    <dbReference type="NCBI Taxonomy" id="980116"/>
    <lineage>
        <taxon>Eukaryota</taxon>
        <taxon>Fungi</taxon>
        <taxon>Dikarya</taxon>
        <taxon>Basidiomycota</taxon>
        <taxon>Agaricomycotina</taxon>
        <taxon>Agaricomycetes</taxon>
        <taxon>Agaricomycetidae</taxon>
        <taxon>Agaricales</taxon>
        <taxon>Agaricineae</taxon>
        <taxon>Psathyrellaceae</taxon>
        <taxon>Ephemerocybe</taxon>
    </lineage>
</organism>
<dbReference type="AlphaFoldDB" id="A0A8H6M5L3"/>
<gene>
    <name evidence="1" type="ORF">DFP72DRAFT_272073</name>
</gene>
<evidence type="ECO:0000313" key="1">
    <source>
        <dbReference type="EMBL" id="KAF6756573.1"/>
    </source>
</evidence>
<reference evidence="1 2" key="1">
    <citation type="submission" date="2020-07" db="EMBL/GenBank/DDBJ databases">
        <title>Comparative genomics of pyrophilous fungi reveals a link between fire events and developmental genes.</title>
        <authorList>
            <consortium name="DOE Joint Genome Institute"/>
            <person name="Steindorff A.S."/>
            <person name="Carver A."/>
            <person name="Calhoun S."/>
            <person name="Stillman K."/>
            <person name="Liu H."/>
            <person name="Lipzen A."/>
            <person name="Pangilinan J."/>
            <person name="Labutti K."/>
            <person name="Bruns T.D."/>
            <person name="Grigoriev I.V."/>
        </authorList>
    </citation>
    <scope>NUCLEOTIDE SEQUENCE [LARGE SCALE GENOMIC DNA]</scope>
    <source>
        <strain evidence="1 2">CBS 144469</strain>
    </source>
</reference>
<protein>
    <submittedName>
        <fullName evidence="1">Uncharacterized protein</fullName>
    </submittedName>
</protein>
<dbReference type="EMBL" id="JACGCI010000025">
    <property type="protein sequence ID" value="KAF6756573.1"/>
    <property type="molecule type" value="Genomic_DNA"/>
</dbReference>
<accession>A0A8H6M5L3</accession>
<dbReference type="OrthoDB" id="4584900at2759"/>
<name>A0A8H6M5L3_9AGAR</name>